<dbReference type="EMBL" id="MCIF01000002">
    <property type="protein sequence ID" value="RAQ96871.1"/>
    <property type="molecule type" value="Genomic_DNA"/>
</dbReference>
<sequence>MTVKQELTTDLAQALLAMPERFNTVSHTVVAIAVVYQQPTVSQVTLSWLTFTYRMIGKQSSTRYVWQALLR</sequence>
<keyword evidence="2" id="KW-1185">Reference proteome</keyword>
<evidence type="ECO:0000313" key="2">
    <source>
        <dbReference type="Proteomes" id="UP000248706"/>
    </source>
</evidence>
<proteinExistence type="predicted"/>
<dbReference type="AlphaFoldDB" id="A0A328VJ15"/>
<dbReference type="Proteomes" id="UP000248706">
    <property type="component" value="Unassembled WGS sequence"/>
</dbReference>
<dbReference type="RefSeq" id="WP_112430797.1">
    <property type="nucleotide sequence ID" value="NZ_MCIF01000002.1"/>
</dbReference>
<comment type="caution">
    <text evidence="1">The sequence shown here is derived from an EMBL/GenBank/DDBJ whole genome shotgun (WGS) entry which is preliminary data.</text>
</comment>
<gene>
    <name evidence="1" type="ORF">A4R35_15140</name>
</gene>
<name>A0A328VJ15_9CHLR</name>
<reference evidence="1 2" key="1">
    <citation type="submission" date="2016-08" db="EMBL/GenBank/DDBJ databases">
        <title>Analysis of Carbohydrate Active Enzymes in Thermogemmatispora T81 Reveals Carbohydrate Degradation Ability.</title>
        <authorList>
            <person name="Tomazini A."/>
            <person name="Lal S."/>
            <person name="Stott M."/>
            <person name="Henrissat B."/>
            <person name="Polikarpov I."/>
            <person name="Sparling R."/>
            <person name="Levin D.B."/>
        </authorList>
    </citation>
    <scope>NUCLEOTIDE SEQUENCE [LARGE SCALE GENOMIC DNA]</scope>
    <source>
        <strain evidence="1 2">T81</strain>
    </source>
</reference>
<organism evidence="1 2">
    <name type="scientific">Thermogemmatispora tikiterensis</name>
    <dbReference type="NCBI Taxonomy" id="1825093"/>
    <lineage>
        <taxon>Bacteria</taxon>
        <taxon>Bacillati</taxon>
        <taxon>Chloroflexota</taxon>
        <taxon>Ktedonobacteria</taxon>
        <taxon>Thermogemmatisporales</taxon>
        <taxon>Thermogemmatisporaceae</taxon>
        <taxon>Thermogemmatispora</taxon>
    </lineage>
</organism>
<evidence type="ECO:0000313" key="1">
    <source>
        <dbReference type="EMBL" id="RAQ96871.1"/>
    </source>
</evidence>
<protein>
    <submittedName>
        <fullName evidence="1">Uncharacterized protein</fullName>
    </submittedName>
</protein>
<accession>A0A328VJ15</accession>